<dbReference type="AlphaFoldDB" id="A0AAW9QUH9"/>
<evidence type="ECO:0000313" key="4">
    <source>
        <dbReference type="Proteomes" id="UP001328733"/>
    </source>
</evidence>
<organism evidence="3 4">
    <name type="scientific">Pannus brasiliensis CCIBt3594</name>
    <dbReference type="NCBI Taxonomy" id="1427578"/>
    <lineage>
        <taxon>Bacteria</taxon>
        <taxon>Bacillati</taxon>
        <taxon>Cyanobacteriota</taxon>
        <taxon>Cyanophyceae</taxon>
        <taxon>Oscillatoriophycideae</taxon>
        <taxon>Chroococcales</taxon>
        <taxon>Microcystaceae</taxon>
        <taxon>Pannus</taxon>
    </lineage>
</organism>
<keyword evidence="1" id="KW-0812">Transmembrane</keyword>
<dbReference type="CDD" id="cd03401">
    <property type="entry name" value="SPFH_prohibitin"/>
    <property type="match status" value="1"/>
</dbReference>
<dbReference type="InterPro" id="IPR001107">
    <property type="entry name" value="Band_7"/>
</dbReference>
<name>A0AAW9QUH9_9CHRO</name>
<dbReference type="GO" id="GO:0016020">
    <property type="term" value="C:membrane"/>
    <property type="evidence" value="ECO:0007669"/>
    <property type="project" value="InterPro"/>
</dbReference>
<gene>
    <name evidence="3" type="ORF">V0288_10280</name>
</gene>
<keyword evidence="4" id="KW-1185">Reference proteome</keyword>
<dbReference type="PRINTS" id="PR00679">
    <property type="entry name" value="PROHIBITIN"/>
</dbReference>
<dbReference type="RefSeq" id="WP_332864986.1">
    <property type="nucleotide sequence ID" value="NZ_JBAFSM010000016.1"/>
</dbReference>
<feature type="transmembrane region" description="Helical" evidence="1">
    <location>
        <begin position="12"/>
        <end position="30"/>
    </location>
</feature>
<evidence type="ECO:0000313" key="3">
    <source>
        <dbReference type="EMBL" id="MEG3437506.1"/>
    </source>
</evidence>
<proteinExistence type="predicted"/>
<dbReference type="PANTHER" id="PTHR23222">
    <property type="entry name" value="PROHIBITIN"/>
    <property type="match status" value="1"/>
</dbReference>
<feature type="domain" description="Band 7" evidence="2">
    <location>
        <begin position="25"/>
        <end position="188"/>
    </location>
</feature>
<dbReference type="InterPro" id="IPR000163">
    <property type="entry name" value="Prohibitin"/>
</dbReference>
<accession>A0AAW9QUH9</accession>
<dbReference type="Gene3D" id="3.30.479.30">
    <property type="entry name" value="Band 7 domain"/>
    <property type="match status" value="1"/>
</dbReference>
<protein>
    <submittedName>
        <fullName evidence="3">Prohibitin family protein</fullName>
    </submittedName>
</protein>
<keyword evidence="1" id="KW-0472">Membrane</keyword>
<reference evidence="3 4" key="1">
    <citation type="submission" date="2024-01" db="EMBL/GenBank/DDBJ databases">
        <title>Genomic insights into the taxonomy and metabolism of the cyanobacterium Pannus brasiliensis CCIBt3594.</title>
        <authorList>
            <person name="Machado M."/>
            <person name="Botero N.B."/>
            <person name="Andreote A.P.D."/>
            <person name="Feitosa A.M.T."/>
            <person name="Popin R."/>
            <person name="Sivonen K."/>
            <person name="Fiore M.F."/>
        </authorList>
    </citation>
    <scope>NUCLEOTIDE SEQUENCE [LARGE SCALE GENOMIC DNA]</scope>
    <source>
        <strain evidence="3 4">CCIBt3594</strain>
    </source>
</reference>
<dbReference type="SUPFAM" id="SSF117892">
    <property type="entry name" value="Band 7/SPFH domain"/>
    <property type="match status" value="1"/>
</dbReference>
<dbReference type="Pfam" id="PF01145">
    <property type="entry name" value="Band_7"/>
    <property type="match status" value="1"/>
</dbReference>
<dbReference type="SMART" id="SM00244">
    <property type="entry name" value="PHB"/>
    <property type="match status" value="1"/>
</dbReference>
<dbReference type="PANTHER" id="PTHR23222:SF0">
    <property type="entry name" value="PROHIBITIN 1"/>
    <property type="match status" value="1"/>
</dbReference>
<dbReference type="Proteomes" id="UP001328733">
    <property type="component" value="Unassembled WGS sequence"/>
</dbReference>
<comment type="caution">
    <text evidence="3">The sequence shown here is derived from an EMBL/GenBank/DDBJ whole genome shotgun (WGS) entry which is preliminary data.</text>
</comment>
<keyword evidence="1" id="KW-1133">Transmembrane helix</keyword>
<dbReference type="EMBL" id="JBAFSM010000016">
    <property type="protein sequence ID" value="MEG3437506.1"/>
    <property type="molecule type" value="Genomic_DNA"/>
</dbReference>
<evidence type="ECO:0000256" key="1">
    <source>
        <dbReference type="SAM" id="Phobius"/>
    </source>
</evidence>
<dbReference type="InterPro" id="IPR036013">
    <property type="entry name" value="Band_7/SPFH_dom_sf"/>
</dbReference>
<sequence>MPKNRLFARSINFVFILIILGIIFNPFVIVNAGERGVLMVFGQVQERILNEGIHGIIPVVNTVRKLSVRIQKQQISAEASSKDLQEVFADVALNWHILPMEVNRIFQQIGDETTVIDRVIDPAVEEILKAVMAKYTAEELITKREEVKGEVDRRLTERLQHYHIGVDDISLVHVNFSERFTDAVEAKQIAEQEAKKAGFAVLKAIKESEAKINLARGEAEAYRILQDSLTPEILRNKTIDRWNGNLPLVTGENTLETIDLTRSLFERGVKTAKR</sequence>
<evidence type="ECO:0000259" key="2">
    <source>
        <dbReference type="SMART" id="SM00244"/>
    </source>
</evidence>